<gene>
    <name evidence="17" type="ORF">SteCoe_24223</name>
</gene>
<evidence type="ECO:0000313" key="17">
    <source>
        <dbReference type="EMBL" id="OMJ76393.1"/>
    </source>
</evidence>
<dbReference type="FunFam" id="1.10.510.10:FF:000571">
    <property type="entry name" value="Maternal embryonic leucine zipper kinase"/>
    <property type="match status" value="1"/>
</dbReference>
<keyword evidence="10" id="KW-0106">Calcium</keyword>
<evidence type="ECO:0000256" key="2">
    <source>
        <dbReference type="ARBA" id="ARBA00011245"/>
    </source>
</evidence>
<comment type="catalytic activity">
    <reaction evidence="14">
        <text>L-seryl-[protein] + ATP = O-phospho-L-seryl-[protein] + ADP + H(+)</text>
        <dbReference type="Rhea" id="RHEA:17989"/>
        <dbReference type="Rhea" id="RHEA-COMP:9863"/>
        <dbReference type="Rhea" id="RHEA-COMP:11604"/>
        <dbReference type="ChEBI" id="CHEBI:15378"/>
        <dbReference type="ChEBI" id="CHEBI:29999"/>
        <dbReference type="ChEBI" id="CHEBI:30616"/>
        <dbReference type="ChEBI" id="CHEBI:83421"/>
        <dbReference type="ChEBI" id="CHEBI:456216"/>
        <dbReference type="EC" id="2.7.11.1"/>
    </reaction>
</comment>
<sequence>MGACTTKYKHNIKEDHSLAEYTFTMDIKKVYNMQEYCGSGHYGTVTRATLIADPNRQFAIKKISKDFIRNTDHLRSEVDILCALHHPNVIKIYETYQDRNFFYIVMQYCSGGTLLSRISSTARYSEKNAALIVEQMIRAVRYLHSKGICHRDIKPENFLFSSGKANTKLKLIDFGLSHKLGKWMKGMKDMVGTIYYVAPEVIQGSYDLKCDNWSIGVIMYFLLSGTLPFNAKSEDLIIHKILHSEVHYDYEIWAKISPEGRDLVQRLLSKSAGCRISMEEAYKHPWFLKQFKDNEELYQLNNLQNYAQKEELIAKMTNHMLNSLNYYDIKTAAVRIEKIEQNFISLNEFENILGCSFNIADKTIMFNCKKILRGTLCAKQHLNEEKLWKAYNNMDITQCGRLSMDEFLKMIYIIEGKRKRDLKEYARKISFTFEDVMKVFDQGKLLYDIVY</sequence>
<evidence type="ECO:0000256" key="9">
    <source>
        <dbReference type="ARBA" id="ARBA00022777"/>
    </source>
</evidence>
<dbReference type="PROSITE" id="PS00108">
    <property type="entry name" value="PROTEIN_KINASE_ST"/>
    <property type="match status" value="1"/>
</dbReference>
<evidence type="ECO:0000256" key="12">
    <source>
        <dbReference type="ARBA" id="ARBA00024334"/>
    </source>
</evidence>
<dbReference type="Proteomes" id="UP000187209">
    <property type="component" value="Unassembled WGS sequence"/>
</dbReference>
<evidence type="ECO:0000256" key="7">
    <source>
        <dbReference type="ARBA" id="ARBA00022737"/>
    </source>
</evidence>
<comment type="catalytic activity">
    <reaction evidence="13">
        <text>L-threonyl-[protein] + ATP = O-phospho-L-threonyl-[protein] + ADP + H(+)</text>
        <dbReference type="Rhea" id="RHEA:46608"/>
        <dbReference type="Rhea" id="RHEA-COMP:11060"/>
        <dbReference type="Rhea" id="RHEA-COMP:11605"/>
        <dbReference type="ChEBI" id="CHEBI:15378"/>
        <dbReference type="ChEBI" id="CHEBI:30013"/>
        <dbReference type="ChEBI" id="CHEBI:30616"/>
        <dbReference type="ChEBI" id="CHEBI:61977"/>
        <dbReference type="ChEBI" id="CHEBI:456216"/>
        <dbReference type="EC" id="2.7.11.1"/>
    </reaction>
</comment>
<evidence type="ECO:0000256" key="11">
    <source>
        <dbReference type="ARBA" id="ARBA00022840"/>
    </source>
</evidence>
<dbReference type="InterPro" id="IPR002048">
    <property type="entry name" value="EF_hand_dom"/>
</dbReference>
<dbReference type="SUPFAM" id="SSF56112">
    <property type="entry name" value="Protein kinase-like (PK-like)"/>
    <property type="match status" value="1"/>
</dbReference>
<dbReference type="EMBL" id="MPUH01000633">
    <property type="protein sequence ID" value="OMJ76393.1"/>
    <property type="molecule type" value="Genomic_DNA"/>
</dbReference>
<evidence type="ECO:0000256" key="5">
    <source>
        <dbReference type="ARBA" id="ARBA00022679"/>
    </source>
</evidence>
<reference evidence="17 18" key="1">
    <citation type="submission" date="2016-11" db="EMBL/GenBank/DDBJ databases">
        <title>The macronuclear genome of Stentor coeruleus: a giant cell with tiny introns.</title>
        <authorList>
            <person name="Slabodnick M."/>
            <person name="Ruby J.G."/>
            <person name="Reiff S.B."/>
            <person name="Swart E.C."/>
            <person name="Gosai S."/>
            <person name="Prabakaran S."/>
            <person name="Witkowska E."/>
            <person name="Larue G.E."/>
            <person name="Fisher S."/>
            <person name="Freeman R.M."/>
            <person name="Gunawardena J."/>
            <person name="Chu W."/>
            <person name="Stover N.A."/>
            <person name="Gregory B.D."/>
            <person name="Nowacki M."/>
            <person name="Derisi J."/>
            <person name="Roy S.W."/>
            <person name="Marshall W.F."/>
            <person name="Sood P."/>
        </authorList>
    </citation>
    <scope>NUCLEOTIDE SEQUENCE [LARGE SCALE GENOMIC DNA]</scope>
    <source>
        <strain evidence="17">WM001</strain>
    </source>
</reference>
<dbReference type="SMART" id="SM00220">
    <property type="entry name" value="S_TKc"/>
    <property type="match status" value="1"/>
</dbReference>
<dbReference type="EC" id="2.7.11.1" evidence="3"/>
<evidence type="ECO:0000256" key="13">
    <source>
        <dbReference type="ARBA" id="ARBA00047899"/>
    </source>
</evidence>
<keyword evidence="11" id="KW-0067">ATP-binding</keyword>
<dbReference type="GO" id="GO:0005509">
    <property type="term" value="F:calcium ion binding"/>
    <property type="evidence" value="ECO:0007669"/>
    <property type="project" value="InterPro"/>
</dbReference>
<evidence type="ECO:0000256" key="4">
    <source>
        <dbReference type="ARBA" id="ARBA00022527"/>
    </source>
</evidence>
<dbReference type="GO" id="GO:0004674">
    <property type="term" value="F:protein serine/threonine kinase activity"/>
    <property type="evidence" value="ECO:0007669"/>
    <property type="project" value="UniProtKB-KW"/>
</dbReference>
<dbReference type="AlphaFoldDB" id="A0A1R2BHY1"/>
<comment type="cofactor">
    <cofactor evidence="1">
        <name>Mg(2+)</name>
        <dbReference type="ChEBI" id="CHEBI:18420"/>
    </cofactor>
</comment>
<dbReference type="FunFam" id="3.30.200.20:FF:000315">
    <property type="entry name" value="Calcium-dependent protein kinase 3"/>
    <property type="match status" value="1"/>
</dbReference>
<dbReference type="CDD" id="cd05117">
    <property type="entry name" value="STKc_CAMK"/>
    <property type="match status" value="1"/>
</dbReference>
<evidence type="ECO:0000259" key="15">
    <source>
        <dbReference type="PROSITE" id="PS50011"/>
    </source>
</evidence>
<comment type="subunit">
    <text evidence="2">Monomer.</text>
</comment>
<name>A0A1R2BHY1_9CILI</name>
<dbReference type="OrthoDB" id="40902at2759"/>
<dbReference type="Gene3D" id="1.10.510.10">
    <property type="entry name" value="Transferase(Phosphotransferase) domain 1"/>
    <property type="match status" value="1"/>
</dbReference>
<keyword evidence="6" id="KW-0479">Metal-binding</keyword>
<evidence type="ECO:0000259" key="16">
    <source>
        <dbReference type="PROSITE" id="PS50222"/>
    </source>
</evidence>
<evidence type="ECO:0000256" key="8">
    <source>
        <dbReference type="ARBA" id="ARBA00022741"/>
    </source>
</evidence>
<dbReference type="InterPro" id="IPR000719">
    <property type="entry name" value="Prot_kinase_dom"/>
</dbReference>
<dbReference type="PROSITE" id="PS50011">
    <property type="entry name" value="PROTEIN_KINASE_DOM"/>
    <property type="match status" value="1"/>
</dbReference>
<feature type="domain" description="Protein kinase" evidence="15">
    <location>
        <begin position="31"/>
        <end position="287"/>
    </location>
</feature>
<dbReference type="InterPro" id="IPR008271">
    <property type="entry name" value="Ser/Thr_kinase_AS"/>
</dbReference>
<comment type="similarity">
    <text evidence="12">Belongs to the protein kinase superfamily. Ser/Thr protein kinase family. CDPK subfamily.</text>
</comment>
<dbReference type="GO" id="GO:0005524">
    <property type="term" value="F:ATP binding"/>
    <property type="evidence" value="ECO:0007669"/>
    <property type="project" value="UniProtKB-KW"/>
</dbReference>
<accession>A0A1R2BHY1</accession>
<keyword evidence="8" id="KW-0547">Nucleotide-binding</keyword>
<evidence type="ECO:0000256" key="3">
    <source>
        <dbReference type="ARBA" id="ARBA00012513"/>
    </source>
</evidence>
<dbReference type="PANTHER" id="PTHR24349">
    <property type="entry name" value="SERINE/THREONINE-PROTEIN KINASE"/>
    <property type="match status" value="1"/>
</dbReference>
<keyword evidence="9" id="KW-0418">Kinase</keyword>
<evidence type="ECO:0000256" key="1">
    <source>
        <dbReference type="ARBA" id="ARBA00001946"/>
    </source>
</evidence>
<keyword evidence="5" id="KW-0808">Transferase</keyword>
<dbReference type="Pfam" id="PF00069">
    <property type="entry name" value="Pkinase"/>
    <property type="match status" value="1"/>
</dbReference>
<evidence type="ECO:0000256" key="6">
    <source>
        <dbReference type="ARBA" id="ARBA00022723"/>
    </source>
</evidence>
<dbReference type="InterPro" id="IPR011009">
    <property type="entry name" value="Kinase-like_dom_sf"/>
</dbReference>
<keyword evidence="4" id="KW-0723">Serine/threonine-protein kinase</keyword>
<dbReference type="SUPFAM" id="SSF47473">
    <property type="entry name" value="EF-hand"/>
    <property type="match status" value="1"/>
</dbReference>
<protein>
    <recommendedName>
        <fullName evidence="3">non-specific serine/threonine protein kinase</fullName>
        <ecNumber evidence="3">2.7.11.1</ecNumber>
    </recommendedName>
</protein>
<proteinExistence type="inferred from homology"/>
<evidence type="ECO:0000256" key="10">
    <source>
        <dbReference type="ARBA" id="ARBA00022837"/>
    </source>
</evidence>
<dbReference type="InterPro" id="IPR050205">
    <property type="entry name" value="CDPK_Ser/Thr_kinases"/>
</dbReference>
<dbReference type="InterPro" id="IPR011992">
    <property type="entry name" value="EF-hand-dom_pair"/>
</dbReference>
<evidence type="ECO:0000256" key="14">
    <source>
        <dbReference type="ARBA" id="ARBA00048679"/>
    </source>
</evidence>
<feature type="domain" description="EF-hand" evidence="16">
    <location>
        <begin position="382"/>
        <end position="417"/>
    </location>
</feature>
<dbReference type="PROSITE" id="PS50222">
    <property type="entry name" value="EF_HAND_2"/>
    <property type="match status" value="1"/>
</dbReference>
<keyword evidence="7" id="KW-0677">Repeat</keyword>
<organism evidence="17 18">
    <name type="scientific">Stentor coeruleus</name>
    <dbReference type="NCBI Taxonomy" id="5963"/>
    <lineage>
        <taxon>Eukaryota</taxon>
        <taxon>Sar</taxon>
        <taxon>Alveolata</taxon>
        <taxon>Ciliophora</taxon>
        <taxon>Postciliodesmatophora</taxon>
        <taxon>Heterotrichea</taxon>
        <taxon>Heterotrichida</taxon>
        <taxon>Stentoridae</taxon>
        <taxon>Stentor</taxon>
    </lineage>
</organism>
<keyword evidence="18" id="KW-1185">Reference proteome</keyword>
<comment type="caution">
    <text evidence="17">The sequence shown here is derived from an EMBL/GenBank/DDBJ whole genome shotgun (WGS) entry which is preliminary data.</text>
</comment>
<evidence type="ECO:0000313" key="18">
    <source>
        <dbReference type="Proteomes" id="UP000187209"/>
    </source>
</evidence>